<protein>
    <submittedName>
        <fullName evidence="1">Sugar transporter</fullName>
    </submittedName>
</protein>
<dbReference type="InterPro" id="IPR050490">
    <property type="entry name" value="Bact_solute-bd_prot1"/>
</dbReference>
<sequence>MDTEQMGQGMGRPGLNRRQLLAGLGGLTVAGSFGFAALGTGADALASGADTRVRYWNLFSGGDGYNMIAMLDSFRADNPGIEVKDSTLQWGSPFYTKLAMAAAGNRAPELGVMHLGRVTGFAPGRLLDPWDLDLLAKYGVREQDFNPALWKRAVIDGKLYALPLDIHVQLCFYRKDVLGKAGLLGADGRMVAPTSVDEWFAMLKEARAATEKGLQTIGLWHNDMNFQWWFFVAFYTQLGGTWFSADNTEVTFDTDKATQVLEFLRRHLTDGYAAPGFGGNAGAEQFVNGSPFCWEGNWSVPVFDSAKVDYGAVPLPPVFGRPATHAESHSFVLPHQAGRGGATDEGAHRLAAYVVQHARQWAAGGHIPAYTPTLTTAAYRKLQPQNEYATAMDHQATEPKVWFAGSTGILAQRVGPVVVSSTTGSARPDAVARRMKSTLATLLAMKNPMDGRTAAEGGALA</sequence>
<dbReference type="PROSITE" id="PS51318">
    <property type="entry name" value="TAT"/>
    <property type="match status" value="1"/>
</dbReference>
<reference evidence="1" key="1">
    <citation type="journal article" date="2014" name="Int. J. Syst. Evol. Microbiol.">
        <title>Complete genome sequence of Corynebacterium casei LMG S-19264T (=DSM 44701T), isolated from a smear-ripened cheese.</title>
        <authorList>
            <consortium name="US DOE Joint Genome Institute (JGI-PGF)"/>
            <person name="Walter F."/>
            <person name="Albersmeier A."/>
            <person name="Kalinowski J."/>
            <person name="Ruckert C."/>
        </authorList>
    </citation>
    <scope>NUCLEOTIDE SEQUENCE</scope>
    <source>
        <strain evidence="1">JCM 4234</strain>
    </source>
</reference>
<proteinExistence type="predicted"/>
<organism evidence="1 2">
    <name type="scientific">Streptomyces griseoviridis</name>
    <dbReference type="NCBI Taxonomy" id="45398"/>
    <lineage>
        <taxon>Bacteria</taxon>
        <taxon>Bacillati</taxon>
        <taxon>Actinomycetota</taxon>
        <taxon>Actinomycetes</taxon>
        <taxon>Kitasatosporales</taxon>
        <taxon>Streptomycetaceae</taxon>
        <taxon>Streptomyces</taxon>
    </lineage>
</organism>
<dbReference type="PANTHER" id="PTHR43649">
    <property type="entry name" value="ARABINOSE-BINDING PROTEIN-RELATED"/>
    <property type="match status" value="1"/>
</dbReference>
<dbReference type="Pfam" id="PF01547">
    <property type="entry name" value="SBP_bac_1"/>
    <property type="match status" value="1"/>
</dbReference>
<dbReference type="InterPro" id="IPR006311">
    <property type="entry name" value="TAT_signal"/>
</dbReference>
<gene>
    <name evidence="1" type="ORF">GCM10010238_05060</name>
</gene>
<reference evidence="1" key="2">
    <citation type="submission" date="2020-09" db="EMBL/GenBank/DDBJ databases">
        <authorList>
            <person name="Sun Q."/>
            <person name="Ohkuma M."/>
        </authorList>
    </citation>
    <scope>NUCLEOTIDE SEQUENCE</scope>
    <source>
        <strain evidence="1">JCM 4234</strain>
    </source>
</reference>
<keyword evidence="1" id="KW-0762">Sugar transport</keyword>
<evidence type="ECO:0000313" key="2">
    <source>
        <dbReference type="Proteomes" id="UP000653493"/>
    </source>
</evidence>
<evidence type="ECO:0000313" key="1">
    <source>
        <dbReference type="EMBL" id="GGS19858.1"/>
    </source>
</evidence>
<comment type="caution">
    <text evidence="1">The sequence shown here is derived from an EMBL/GenBank/DDBJ whole genome shotgun (WGS) entry which is preliminary data.</text>
</comment>
<keyword evidence="2" id="KW-1185">Reference proteome</keyword>
<dbReference type="PANTHER" id="PTHR43649:SF14">
    <property type="entry name" value="BLR3389 PROTEIN"/>
    <property type="match status" value="1"/>
</dbReference>
<dbReference type="InterPro" id="IPR006059">
    <property type="entry name" value="SBP"/>
</dbReference>
<dbReference type="Gene3D" id="3.40.190.10">
    <property type="entry name" value="Periplasmic binding protein-like II"/>
    <property type="match status" value="1"/>
</dbReference>
<keyword evidence="1" id="KW-0813">Transport</keyword>
<name>A0A918L8W9_STRGD</name>
<dbReference type="Proteomes" id="UP000653493">
    <property type="component" value="Unassembled WGS sequence"/>
</dbReference>
<dbReference type="SUPFAM" id="SSF53850">
    <property type="entry name" value="Periplasmic binding protein-like II"/>
    <property type="match status" value="1"/>
</dbReference>
<dbReference type="EMBL" id="BMSL01000001">
    <property type="protein sequence ID" value="GGS19858.1"/>
    <property type="molecule type" value="Genomic_DNA"/>
</dbReference>
<accession>A0A918L8W9</accession>
<dbReference type="AlphaFoldDB" id="A0A918L8W9"/>